<organism evidence="1 2">
    <name type="scientific">Meloidogyne enterolobii</name>
    <name type="common">Root-knot nematode worm</name>
    <name type="synonym">Meloidogyne mayaguensis</name>
    <dbReference type="NCBI Taxonomy" id="390850"/>
    <lineage>
        <taxon>Eukaryota</taxon>
        <taxon>Metazoa</taxon>
        <taxon>Ecdysozoa</taxon>
        <taxon>Nematoda</taxon>
        <taxon>Chromadorea</taxon>
        <taxon>Rhabditida</taxon>
        <taxon>Tylenchina</taxon>
        <taxon>Tylenchomorpha</taxon>
        <taxon>Tylenchoidea</taxon>
        <taxon>Meloidogynidae</taxon>
        <taxon>Meloidogyninae</taxon>
        <taxon>Meloidogyne</taxon>
    </lineage>
</organism>
<proteinExistence type="predicted"/>
<accession>A0ACB0Z059</accession>
<evidence type="ECO:0000313" key="2">
    <source>
        <dbReference type="Proteomes" id="UP001497535"/>
    </source>
</evidence>
<reference evidence="1" key="1">
    <citation type="submission" date="2023-11" db="EMBL/GenBank/DDBJ databases">
        <authorList>
            <person name="Poullet M."/>
        </authorList>
    </citation>
    <scope>NUCLEOTIDE SEQUENCE</scope>
    <source>
        <strain evidence="1">E1834</strain>
    </source>
</reference>
<gene>
    <name evidence="1" type="ORF">MENTE1834_LOCUS18480</name>
</gene>
<protein>
    <submittedName>
        <fullName evidence="1">Uncharacterized protein</fullName>
    </submittedName>
</protein>
<comment type="caution">
    <text evidence="1">The sequence shown here is derived from an EMBL/GenBank/DDBJ whole genome shotgun (WGS) entry which is preliminary data.</text>
</comment>
<dbReference type="EMBL" id="CAVMJV010000021">
    <property type="protein sequence ID" value="CAK5069895.1"/>
    <property type="molecule type" value="Genomic_DNA"/>
</dbReference>
<evidence type="ECO:0000313" key="1">
    <source>
        <dbReference type="EMBL" id="CAK5069895.1"/>
    </source>
</evidence>
<name>A0ACB0Z059_MELEN</name>
<dbReference type="Proteomes" id="UP001497535">
    <property type="component" value="Unassembled WGS sequence"/>
</dbReference>
<sequence>MSFNLRKSRQGRIPPSFFCTITKGVTHGVSDSIIIPHDNNLSICFLSSSLYLYGIFRGGEVIGSSVVVTILWSPPVNDPRSY</sequence>
<keyword evidence="2" id="KW-1185">Reference proteome</keyword>